<dbReference type="InterPro" id="IPR029056">
    <property type="entry name" value="Ribokinase-like"/>
</dbReference>
<dbReference type="Gene3D" id="3.40.1190.20">
    <property type="match status" value="1"/>
</dbReference>
<dbReference type="PANTHER" id="PTHR43085">
    <property type="entry name" value="HEXOKINASE FAMILY MEMBER"/>
    <property type="match status" value="1"/>
</dbReference>
<dbReference type="EMBL" id="CP051680">
    <property type="protein sequence ID" value="QJD88221.1"/>
    <property type="molecule type" value="Genomic_DNA"/>
</dbReference>
<dbReference type="Proteomes" id="UP000502248">
    <property type="component" value="Chromosome"/>
</dbReference>
<evidence type="ECO:0000259" key="4">
    <source>
        <dbReference type="Pfam" id="PF00294"/>
    </source>
</evidence>
<comment type="similarity">
    <text evidence="1">Belongs to the carbohydrate kinase PfkB family.</text>
</comment>
<dbReference type="SUPFAM" id="SSF53613">
    <property type="entry name" value="Ribokinase-like"/>
    <property type="match status" value="1"/>
</dbReference>
<evidence type="ECO:0000313" key="5">
    <source>
        <dbReference type="EMBL" id="QJD88221.1"/>
    </source>
</evidence>
<organism evidence="5 6">
    <name type="scientific">Cohnella herbarum</name>
    <dbReference type="NCBI Taxonomy" id="2728023"/>
    <lineage>
        <taxon>Bacteria</taxon>
        <taxon>Bacillati</taxon>
        <taxon>Bacillota</taxon>
        <taxon>Bacilli</taxon>
        <taxon>Bacillales</taxon>
        <taxon>Paenibacillaceae</taxon>
        <taxon>Cohnella</taxon>
    </lineage>
</organism>
<feature type="domain" description="Carbohydrate kinase PfkB" evidence="4">
    <location>
        <begin position="19"/>
        <end position="341"/>
    </location>
</feature>
<sequence>MHAGKPGQGIGELLVPGKLVDIGAAQLSTGGAVSNTGIALHRLGFSVKLMGKVGNDLFGEAILSILKGYGENLAEGMIVSSGESSSYTIVINPPGVDRIFLHCTGANDTFSADDVTPEAVAGSKLFHFGYPPLMQRMYEEQGAELTRLLSGAKAQGATVSLDLARPDPDSPAGQADWKAILQRALPYVDVFLPSFEEILYMLRPEHYRELSERHGTAELLAYADGPLLNSLSEELLGMGAAVVGLKLGEHGLYARTTDSLERLRGMGACAQSEEKLETWQGKELLAPCFQVEVAGTTGAGDCTIAGFLAGLVKGLTLEETLLGAVGVGAYNVERSDAVSGVPGWTEVQTRIASGWKQREASLSLPGWTQESGRGIWHRRSDG</sequence>
<dbReference type="GO" id="GO:0016301">
    <property type="term" value="F:kinase activity"/>
    <property type="evidence" value="ECO:0007669"/>
    <property type="project" value="UniProtKB-KW"/>
</dbReference>
<dbReference type="AlphaFoldDB" id="A0A7Z2ZQ71"/>
<keyword evidence="3 5" id="KW-0418">Kinase</keyword>
<dbReference type="Pfam" id="PF00294">
    <property type="entry name" value="PfkB"/>
    <property type="match status" value="1"/>
</dbReference>
<name>A0A7Z2ZQ71_9BACL</name>
<dbReference type="InterPro" id="IPR011611">
    <property type="entry name" value="PfkB_dom"/>
</dbReference>
<dbReference type="PANTHER" id="PTHR43085:SF57">
    <property type="entry name" value="CARBOHYDRATE KINASE PFKB DOMAIN-CONTAINING PROTEIN"/>
    <property type="match status" value="1"/>
</dbReference>
<keyword evidence="2" id="KW-0808">Transferase</keyword>
<accession>A0A7Z2ZQ71</accession>
<dbReference type="KEGG" id="cheb:HH215_17990"/>
<evidence type="ECO:0000256" key="1">
    <source>
        <dbReference type="ARBA" id="ARBA00010688"/>
    </source>
</evidence>
<proteinExistence type="inferred from homology"/>
<dbReference type="InterPro" id="IPR050306">
    <property type="entry name" value="PfkB_Carbo_kinase"/>
</dbReference>
<keyword evidence="6" id="KW-1185">Reference proteome</keyword>
<protein>
    <submittedName>
        <fullName evidence="5">Carbohydrate kinase family protein</fullName>
    </submittedName>
</protein>
<evidence type="ECO:0000256" key="3">
    <source>
        <dbReference type="ARBA" id="ARBA00022777"/>
    </source>
</evidence>
<gene>
    <name evidence="5" type="ORF">HH215_17990</name>
</gene>
<evidence type="ECO:0000313" key="6">
    <source>
        <dbReference type="Proteomes" id="UP000502248"/>
    </source>
</evidence>
<evidence type="ECO:0000256" key="2">
    <source>
        <dbReference type="ARBA" id="ARBA00022679"/>
    </source>
</evidence>
<reference evidence="5 6" key="1">
    <citation type="submission" date="2020-04" db="EMBL/GenBank/DDBJ databases">
        <title>Genome sequencing of novel species.</title>
        <authorList>
            <person name="Heo J."/>
            <person name="Kim S.-J."/>
            <person name="Kim J.-S."/>
            <person name="Hong S.-B."/>
            <person name="Kwon S.-W."/>
        </authorList>
    </citation>
    <scope>NUCLEOTIDE SEQUENCE [LARGE SCALE GENOMIC DNA]</scope>
    <source>
        <strain evidence="5 6">MFER-1</strain>
    </source>
</reference>